<evidence type="ECO:0000313" key="8">
    <source>
        <dbReference type="EMBL" id="KAF7992217.1"/>
    </source>
</evidence>
<reference evidence="8 9" key="1">
    <citation type="submission" date="2020-08" db="EMBL/GenBank/DDBJ databases">
        <title>Aphidius gifuensis genome sequencing and assembly.</title>
        <authorList>
            <person name="Du Z."/>
        </authorList>
    </citation>
    <scope>NUCLEOTIDE SEQUENCE [LARGE SCALE GENOMIC DNA]</scope>
    <source>
        <strain evidence="8">YNYX2018</strain>
        <tissue evidence="8">Adults</tissue>
    </source>
</reference>
<keyword evidence="6" id="KW-0472">Membrane</keyword>
<evidence type="ECO:0000259" key="7">
    <source>
        <dbReference type="PROSITE" id="PS50026"/>
    </source>
</evidence>
<dbReference type="PROSITE" id="PS00022">
    <property type="entry name" value="EGF_1"/>
    <property type="match status" value="1"/>
</dbReference>
<comment type="caution">
    <text evidence="3">Lacks conserved residue(s) required for the propagation of feature annotation.</text>
</comment>
<dbReference type="PROSITE" id="PS50026">
    <property type="entry name" value="EGF_3"/>
    <property type="match status" value="1"/>
</dbReference>
<evidence type="ECO:0000256" key="5">
    <source>
        <dbReference type="SAM" id="MobiDB-lite"/>
    </source>
</evidence>
<dbReference type="AlphaFoldDB" id="A0A834XTC5"/>
<dbReference type="GO" id="GO:0005886">
    <property type="term" value="C:plasma membrane"/>
    <property type="evidence" value="ECO:0007669"/>
    <property type="project" value="TreeGrafter"/>
</dbReference>
<dbReference type="InterPro" id="IPR050778">
    <property type="entry name" value="Cueball_EGF_LRP_Nidogen"/>
</dbReference>
<keyword evidence="2" id="KW-0677">Repeat</keyword>
<feature type="domain" description="EGF-like" evidence="7">
    <location>
        <begin position="340"/>
        <end position="380"/>
    </location>
</feature>
<keyword evidence="6" id="KW-1133">Transmembrane helix</keyword>
<dbReference type="Proteomes" id="UP000639338">
    <property type="component" value="Unassembled WGS sequence"/>
</dbReference>
<feature type="region of interest" description="Disordered" evidence="5">
    <location>
        <begin position="541"/>
        <end position="568"/>
    </location>
</feature>
<feature type="disulfide bond" evidence="3">
    <location>
        <begin position="370"/>
        <end position="379"/>
    </location>
</feature>
<evidence type="ECO:0000256" key="4">
    <source>
        <dbReference type="PROSITE-ProRule" id="PRU00461"/>
    </source>
</evidence>
<keyword evidence="3" id="KW-1015">Disulfide bond</keyword>
<dbReference type="SMART" id="SM00135">
    <property type="entry name" value="LY"/>
    <property type="match status" value="5"/>
</dbReference>
<proteinExistence type="predicted"/>
<dbReference type="InterPro" id="IPR000033">
    <property type="entry name" value="LDLR_classB_rpt"/>
</dbReference>
<dbReference type="SUPFAM" id="SSF57196">
    <property type="entry name" value="EGF/Laminin"/>
    <property type="match status" value="1"/>
</dbReference>
<feature type="compositionally biased region" description="Basic and acidic residues" evidence="5">
    <location>
        <begin position="543"/>
        <end position="558"/>
    </location>
</feature>
<evidence type="ECO:0000256" key="6">
    <source>
        <dbReference type="SAM" id="Phobius"/>
    </source>
</evidence>
<dbReference type="InterPro" id="IPR011042">
    <property type="entry name" value="6-blade_b-propeller_TolB-like"/>
</dbReference>
<dbReference type="InterPro" id="IPR000742">
    <property type="entry name" value="EGF"/>
</dbReference>
<dbReference type="Gene3D" id="2.10.25.10">
    <property type="entry name" value="Laminin"/>
    <property type="match status" value="2"/>
</dbReference>
<feature type="repeat" description="LDL-receptor class B" evidence="4">
    <location>
        <begin position="135"/>
        <end position="179"/>
    </location>
</feature>
<evidence type="ECO:0000256" key="2">
    <source>
        <dbReference type="ARBA" id="ARBA00022737"/>
    </source>
</evidence>
<dbReference type="Pfam" id="PF00058">
    <property type="entry name" value="Ldl_recept_b"/>
    <property type="match status" value="2"/>
</dbReference>
<sequence length="568" mass="64862">MQNIAVTVGKEIIFLSNNASMTGRVINHDANELTAIAYDDVTRTMYLGDKKNNNTSIFYKNLNTKDINWNRLLKAKNQDNHIVGLYWDYTSKNIIYMDSIERSIMKIDSTTLEPIEIIKLPNTNLRGLAIDTCSRKFYWSSSDKLNPSISSCNYDGSNIKMIIKTNLYDPSALTIDQTDGKIYWADDEEGIHYKIESSDLDGKNRKIIFSGRNHQPVSISLDFDYIYWTDWTYSAIWRIKKNTQIDDKLIQWKTFYDLNIDDGNPISLLTRDNIHSLNCQLRDELNDKSNVIKKINNTNQIEGLVTSAEDKNNNENSGVCLNEGKFMENSKICLCKNGFIGDHCEISVCWNYCFQGECIITGKNKPQCNCPPMFTGPRCQQNICTGYCLNDGKCSVKNGEPFCDCTDSNGTRCEIKIHDNCQNYCANDTNNINNTSDAINTPCRCPKINDEEISHCTYEFWNNNLITILSVIIGALSILIITLGLFINKLRQRPRIKKRFIVSKNGITPLTTRPELPRDQCEIMIENCCNMNICETPCFEPQTRSDTKKSKKEEKHSLLDSMDGNNSC</sequence>
<gene>
    <name evidence="8" type="ORF">HCN44_001542</name>
</gene>
<feature type="transmembrane region" description="Helical" evidence="6">
    <location>
        <begin position="465"/>
        <end position="487"/>
    </location>
</feature>
<name>A0A834XTC5_APHGI</name>
<dbReference type="GO" id="GO:0042813">
    <property type="term" value="F:Wnt receptor activity"/>
    <property type="evidence" value="ECO:0007669"/>
    <property type="project" value="TreeGrafter"/>
</dbReference>
<evidence type="ECO:0000256" key="1">
    <source>
        <dbReference type="ARBA" id="ARBA00022536"/>
    </source>
</evidence>
<dbReference type="GO" id="GO:0017147">
    <property type="term" value="F:Wnt-protein binding"/>
    <property type="evidence" value="ECO:0007669"/>
    <property type="project" value="TreeGrafter"/>
</dbReference>
<keyword evidence="1 3" id="KW-0245">EGF-like domain</keyword>
<dbReference type="PANTHER" id="PTHR46513:SF13">
    <property type="entry name" value="EGF-LIKE DOMAIN-CONTAINING PROTEIN"/>
    <property type="match status" value="1"/>
</dbReference>
<dbReference type="PANTHER" id="PTHR46513">
    <property type="entry name" value="VITELLOGENIN RECEPTOR-LIKE PROTEIN-RELATED-RELATED"/>
    <property type="match status" value="1"/>
</dbReference>
<protein>
    <recommendedName>
        <fullName evidence="7">EGF-like domain-containing protein</fullName>
    </recommendedName>
</protein>
<dbReference type="OrthoDB" id="382013at2759"/>
<organism evidence="8 9">
    <name type="scientific">Aphidius gifuensis</name>
    <name type="common">Parasitoid wasp</name>
    <dbReference type="NCBI Taxonomy" id="684658"/>
    <lineage>
        <taxon>Eukaryota</taxon>
        <taxon>Metazoa</taxon>
        <taxon>Ecdysozoa</taxon>
        <taxon>Arthropoda</taxon>
        <taxon>Hexapoda</taxon>
        <taxon>Insecta</taxon>
        <taxon>Pterygota</taxon>
        <taxon>Neoptera</taxon>
        <taxon>Endopterygota</taxon>
        <taxon>Hymenoptera</taxon>
        <taxon>Apocrita</taxon>
        <taxon>Ichneumonoidea</taxon>
        <taxon>Braconidae</taxon>
        <taxon>Aphidiinae</taxon>
        <taxon>Aphidius</taxon>
    </lineage>
</organism>
<evidence type="ECO:0000256" key="3">
    <source>
        <dbReference type="PROSITE-ProRule" id="PRU00076"/>
    </source>
</evidence>
<keyword evidence="6" id="KW-0812">Transmembrane</keyword>
<dbReference type="PROSITE" id="PS51120">
    <property type="entry name" value="LDLRB"/>
    <property type="match status" value="2"/>
</dbReference>
<dbReference type="EMBL" id="JACMRX010000003">
    <property type="protein sequence ID" value="KAF7992217.1"/>
    <property type="molecule type" value="Genomic_DNA"/>
</dbReference>
<evidence type="ECO:0000313" key="9">
    <source>
        <dbReference type="Proteomes" id="UP000639338"/>
    </source>
</evidence>
<dbReference type="SUPFAM" id="SSF63825">
    <property type="entry name" value="YWTD domain"/>
    <property type="match status" value="1"/>
</dbReference>
<feature type="repeat" description="LDL-receptor class B" evidence="4">
    <location>
        <begin position="180"/>
        <end position="225"/>
    </location>
</feature>
<comment type="caution">
    <text evidence="8">The sequence shown here is derived from an EMBL/GenBank/DDBJ whole genome shotgun (WGS) entry which is preliminary data.</text>
</comment>
<dbReference type="GO" id="GO:0060070">
    <property type="term" value="P:canonical Wnt signaling pathway"/>
    <property type="evidence" value="ECO:0007669"/>
    <property type="project" value="TreeGrafter"/>
</dbReference>
<keyword evidence="9" id="KW-1185">Reference proteome</keyword>
<accession>A0A834XTC5</accession>
<dbReference type="Gene3D" id="2.120.10.30">
    <property type="entry name" value="TolB, C-terminal domain"/>
    <property type="match status" value="1"/>
</dbReference>